<dbReference type="InterPro" id="IPR051021">
    <property type="entry name" value="Mito_Ser/Thr_phosphatase"/>
</dbReference>
<name>A0A3D9UKY3_9MICO</name>
<protein>
    <submittedName>
        <fullName evidence="2">Broad specificity phosphatase PhoE</fullName>
    </submittedName>
</protein>
<accession>A0A3D9UKY3</accession>
<dbReference type="GO" id="GO:0016787">
    <property type="term" value="F:hydrolase activity"/>
    <property type="evidence" value="ECO:0007669"/>
    <property type="project" value="UniProtKB-KW"/>
</dbReference>
<dbReference type="PANTHER" id="PTHR20935">
    <property type="entry name" value="PHOSPHOGLYCERATE MUTASE-RELATED"/>
    <property type="match status" value="1"/>
</dbReference>
<dbReference type="Gene3D" id="3.40.50.1240">
    <property type="entry name" value="Phosphoglycerate mutase-like"/>
    <property type="match status" value="1"/>
</dbReference>
<dbReference type="EMBL" id="QTUA01000001">
    <property type="protein sequence ID" value="REF29083.1"/>
    <property type="molecule type" value="Genomic_DNA"/>
</dbReference>
<dbReference type="Proteomes" id="UP000256253">
    <property type="component" value="Unassembled WGS sequence"/>
</dbReference>
<dbReference type="CDD" id="cd07067">
    <property type="entry name" value="HP_PGM_like"/>
    <property type="match status" value="1"/>
</dbReference>
<organism evidence="2 3">
    <name type="scientific">Calidifontibacter indicus</name>
    <dbReference type="NCBI Taxonomy" id="419650"/>
    <lineage>
        <taxon>Bacteria</taxon>
        <taxon>Bacillati</taxon>
        <taxon>Actinomycetota</taxon>
        <taxon>Actinomycetes</taxon>
        <taxon>Micrococcales</taxon>
        <taxon>Dermacoccaceae</taxon>
        <taxon>Calidifontibacter</taxon>
    </lineage>
</organism>
<evidence type="ECO:0000313" key="3">
    <source>
        <dbReference type="Proteomes" id="UP000256253"/>
    </source>
</evidence>
<dbReference type="AlphaFoldDB" id="A0A3D9UKY3"/>
<dbReference type="PANTHER" id="PTHR20935:SF0">
    <property type="entry name" value="SERINE_THREONINE-PROTEIN PHOSPHATASE PGAM5, MITOCHONDRIAL"/>
    <property type="match status" value="1"/>
</dbReference>
<comment type="caution">
    <text evidence="2">The sequence shown here is derived from an EMBL/GenBank/DDBJ whole genome shotgun (WGS) entry which is preliminary data.</text>
</comment>
<evidence type="ECO:0000256" key="1">
    <source>
        <dbReference type="ARBA" id="ARBA00022801"/>
    </source>
</evidence>
<proteinExistence type="predicted"/>
<evidence type="ECO:0000313" key="2">
    <source>
        <dbReference type="EMBL" id="REF29083.1"/>
    </source>
</evidence>
<dbReference type="RefSeq" id="WP_115921246.1">
    <property type="nucleotide sequence ID" value="NZ_QTUA01000001.1"/>
</dbReference>
<dbReference type="Pfam" id="PF00300">
    <property type="entry name" value="His_Phos_1"/>
    <property type="match status" value="1"/>
</dbReference>
<keyword evidence="3" id="KW-1185">Reference proteome</keyword>
<dbReference type="InterPro" id="IPR013078">
    <property type="entry name" value="His_Pase_superF_clade-1"/>
</dbReference>
<dbReference type="SUPFAM" id="SSF53254">
    <property type="entry name" value="Phosphoglycerate mutase-like"/>
    <property type="match status" value="1"/>
</dbReference>
<reference evidence="2 3" key="1">
    <citation type="submission" date="2018-08" db="EMBL/GenBank/DDBJ databases">
        <title>Sequencing the genomes of 1000 actinobacteria strains.</title>
        <authorList>
            <person name="Klenk H.-P."/>
        </authorList>
    </citation>
    <scope>NUCLEOTIDE SEQUENCE [LARGE SCALE GENOMIC DNA]</scope>
    <source>
        <strain evidence="2 3">DSM 22967</strain>
    </source>
</reference>
<keyword evidence="1" id="KW-0378">Hydrolase</keyword>
<dbReference type="InterPro" id="IPR029033">
    <property type="entry name" value="His_PPase_superfam"/>
</dbReference>
<gene>
    <name evidence="2" type="ORF">DFJ65_0010</name>
</gene>
<dbReference type="OrthoDB" id="280692at2"/>
<sequence>MSLLILVRHGQASITGDDYDLLSPLGEHQAGVTGRALGERMAQPAVIVHGSLRRHGQTASGITAASGWSCPVETDDRWDEFDHDGLLAAAHPEYATRPALLEALAAQENPARAFQDLFLASVDRWTGGEHDGDYRESFPTFVRRVREAATELAERPGTAVVSSSGGPIAVLAALSTLGANDAGPEVVKAWGRLNEVAVNGAVSKFLRGRRPTPTLLSYNDHSHFEHDRDLISYR</sequence>